<dbReference type="Proteomes" id="UP000887159">
    <property type="component" value="Unassembled WGS sequence"/>
</dbReference>
<dbReference type="InterPro" id="IPR043502">
    <property type="entry name" value="DNA/RNA_pol_sf"/>
</dbReference>
<organism evidence="1 2">
    <name type="scientific">Trichonephila clavipes</name>
    <name type="common">Golden silk orbweaver</name>
    <name type="synonym">Nephila clavipes</name>
    <dbReference type="NCBI Taxonomy" id="2585209"/>
    <lineage>
        <taxon>Eukaryota</taxon>
        <taxon>Metazoa</taxon>
        <taxon>Ecdysozoa</taxon>
        <taxon>Arthropoda</taxon>
        <taxon>Chelicerata</taxon>
        <taxon>Arachnida</taxon>
        <taxon>Araneae</taxon>
        <taxon>Araneomorphae</taxon>
        <taxon>Entelegynae</taxon>
        <taxon>Araneoidea</taxon>
        <taxon>Nephilidae</taxon>
        <taxon>Trichonephila</taxon>
    </lineage>
</organism>
<sequence length="226" mass="25595">MKPSKCKFAQEEVVFLGHRIGSGSRSPSDLKIKAIADFPRPPTKTQNNTRLSFGARAAGVHYRLFSVWTLVQVRLGKQWSGNSTVDEIASEAADCRLTYTMENCPERRDFIVVRVFLSDAEVTVMSHNAFIYLYNTSNCSISTYARERIRDSSFFSITETRAELVPEPKEIDNLIEDCQANINSEVVDDGVRGSLDSNNQELTIHELIEMHEQEQDIEELESLEPV</sequence>
<evidence type="ECO:0000313" key="2">
    <source>
        <dbReference type="Proteomes" id="UP000887159"/>
    </source>
</evidence>
<evidence type="ECO:0000313" key="1">
    <source>
        <dbReference type="EMBL" id="GFY15019.1"/>
    </source>
</evidence>
<reference evidence="1" key="1">
    <citation type="submission" date="2020-08" db="EMBL/GenBank/DDBJ databases">
        <title>Multicomponent nature underlies the extraordinary mechanical properties of spider dragline silk.</title>
        <authorList>
            <person name="Kono N."/>
            <person name="Nakamura H."/>
            <person name="Mori M."/>
            <person name="Yoshida Y."/>
            <person name="Ohtoshi R."/>
            <person name="Malay A.D."/>
            <person name="Moran D.A.P."/>
            <person name="Tomita M."/>
            <person name="Numata K."/>
            <person name="Arakawa K."/>
        </authorList>
    </citation>
    <scope>NUCLEOTIDE SEQUENCE</scope>
</reference>
<keyword evidence="2" id="KW-1185">Reference proteome</keyword>
<dbReference type="AlphaFoldDB" id="A0A8X6VJE6"/>
<proteinExistence type="predicted"/>
<dbReference type="GO" id="GO:0071897">
    <property type="term" value="P:DNA biosynthetic process"/>
    <property type="evidence" value="ECO:0007669"/>
    <property type="project" value="UniProtKB-ARBA"/>
</dbReference>
<protein>
    <submittedName>
        <fullName evidence="1">Uncharacterized protein</fullName>
    </submittedName>
</protein>
<comment type="caution">
    <text evidence="1">The sequence shown here is derived from an EMBL/GenBank/DDBJ whole genome shotgun (WGS) entry which is preliminary data.</text>
</comment>
<dbReference type="EMBL" id="BMAU01021333">
    <property type="protein sequence ID" value="GFY15019.1"/>
    <property type="molecule type" value="Genomic_DNA"/>
</dbReference>
<name>A0A8X6VJE6_TRICX</name>
<accession>A0A8X6VJE6</accession>
<dbReference type="SUPFAM" id="SSF56672">
    <property type="entry name" value="DNA/RNA polymerases"/>
    <property type="match status" value="1"/>
</dbReference>
<gene>
    <name evidence="1" type="ORF">TNCV_4492721</name>
</gene>